<sequence length="814" mass="85421">MTALSIERLRYYQQQYLGVGDFEAEQEYHRTMRRRHQLGPHTWGIVAGLRLDERLAGGVVEMYLLPGYAVDGFGREVVVGEPVRIDPDPVLFKGVHEPGYVPIWITYDERDTRPPASGYAGCAGGTETTRVTEGWRLLAGPPGETHPDVIVAGLPDRGPADGSVPHQEFPDGTPRWLIRVGAVNWDGQGFAVSDPAQRDGQRPYAGLVAAAVLAPAGVVRIAPRFPVPDPATGRPADVAVVDGPLRVARHATVGNDLLAGGRIGAGTDQPADRLQLGAGLGRIVAGRSYLGFNASRGTGADPPWTFTGDGTANGGAALVAAADGALRVIAKGSTGAADDTVPDSQLRARTGLSVTGTGRVGVGTPDPDPGRALTVRGREPLAFQDPDSGVTAWNVSMPAGGLNVAETGVADGRLFLRAGGNVGVGTTGPTNPLHVPAPTGIRQGNQYLSGRDSWSSLSFNAHHNATNSDWVFPDPDRLAATIEMDAPAGLLGGRFEVWGTTRAAPRTFTNRLHIDLDNGDVLLTPNGGRVGIGPGAPTHPLHVNEVTGIRQGLQTLSGNGDFATRGLNVYRADDLGFAFLDPDRLAVMVTMGAGIGRAPGRFEIAGTTQADPRVPTRRFFIGMEKGETILNGTLGTNNMHPMVGIPNGWGGGLHTWDVYAEGTIATGKNGNEAVTIGSDGVISAGKINTGEINSPNKHFRIPHPARADTDLVHGSVEGPELAVLYRGTAVLGDDGAAEVALPDYFETLTLPEGRTVHLTPVFAEGSRPARLAAGPVEGGRFIAHGGAGQTFHWLVMAVRADVPPLRPEQPRRNP</sequence>
<protein>
    <submittedName>
        <fullName evidence="1">Uncharacterized protein</fullName>
    </submittedName>
</protein>
<evidence type="ECO:0000313" key="2">
    <source>
        <dbReference type="Proteomes" id="UP000676967"/>
    </source>
</evidence>
<dbReference type="RefSeq" id="WP_189330744.1">
    <property type="nucleotide sequence ID" value="NZ_AP023356.1"/>
</dbReference>
<accession>A0ABM7LKS2</accession>
<keyword evidence="2" id="KW-1185">Reference proteome</keyword>
<proteinExistence type="predicted"/>
<name>A0ABM7LKS2_9ACTN</name>
<dbReference type="Proteomes" id="UP000676967">
    <property type="component" value="Chromosome"/>
</dbReference>
<evidence type="ECO:0000313" key="1">
    <source>
        <dbReference type="EMBL" id="BCJ39859.1"/>
    </source>
</evidence>
<gene>
    <name evidence="1" type="ORF">Aiant_05160</name>
</gene>
<reference evidence="1 2" key="1">
    <citation type="submission" date="2020-08" db="EMBL/GenBank/DDBJ databases">
        <title>Whole genome shotgun sequence of Actinoplanes ianthinogenes NBRC 13996.</title>
        <authorList>
            <person name="Komaki H."/>
            <person name="Tamura T."/>
        </authorList>
    </citation>
    <scope>NUCLEOTIDE SEQUENCE [LARGE SCALE GENOMIC DNA]</scope>
    <source>
        <strain evidence="1 2">NBRC 13996</strain>
    </source>
</reference>
<dbReference type="EMBL" id="AP023356">
    <property type="protein sequence ID" value="BCJ39859.1"/>
    <property type="molecule type" value="Genomic_DNA"/>
</dbReference>
<organism evidence="1 2">
    <name type="scientific">Actinoplanes ianthinogenes</name>
    <dbReference type="NCBI Taxonomy" id="122358"/>
    <lineage>
        <taxon>Bacteria</taxon>
        <taxon>Bacillati</taxon>
        <taxon>Actinomycetota</taxon>
        <taxon>Actinomycetes</taxon>
        <taxon>Micromonosporales</taxon>
        <taxon>Micromonosporaceae</taxon>
        <taxon>Actinoplanes</taxon>
    </lineage>
</organism>